<evidence type="ECO:0000259" key="5">
    <source>
        <dbReference type="Pfam" id="PF07687"/>
    </source>
</evidence>
<dbReference type="GO" id="GO:0046872">
    <property type="term" value="F:metal ion binding"/>
    <property type="evidence" value="ECO:0007669"/>
    <property type="project" value="UniProtKB-KW"/>
</dbReference>
<dbReference type="SUPFAM" id="SSF53187">
    <property type="entry name" value="Zn-dependent exopeptidases"/>
    <property type="match status" value="1"/>
</dbReference>
<dbReference type="EMBL" id="FQWV01000003">
    <property type="protein sequence ID" value="SHG95443.1"/>
    <property type="molecule type" value="Genomic_DNA"/>
</dbReference>
<dbReference type="PANTHER" id="PTHR43808">
    <property type="entry name" value="ACETYLORNITHINE DEACETYLASE"/>
    <property type="match status" value="1"/>
</dbReference>
<reference evidence="6 7" key="1">
    <citation type="submission" date="2016-11" db="EMBL/GenBank/DDBJ databases">
        <authorList>
            <person name="Jaros S."/>
            <person name="Januszkiewicz K."/>
            <person name="Wedrychowicz H."/>
        </authorList>
    </citation>
    <scope>NUCLEOTIDE SEQUENCE [LARGE SCALE GENOMIC DNA]</scope>
    <source>
        <strain evidence="6 7">DSM 9297</strain>
    </source>
</reference>
<dbReference type="PANTHER" id="PTHR43808:SF32">
    <property type="entry name" value="ARGE_DAPE-RELATED DEACYLASE"/>
    <property type="match status" value="1"/>
</dbReference>
<dbReference type="Pfam" id="PF01546">
    <property type="entry name" value="Peptidase_M20"/>
    <property type="match status" value="1"/>
</dbReference>
<evidence type="ECO:0000313" key="7">
    <source>
        <dbReference type="Proteomes" id="UP000184357"/>
    </source>
</evidence>
<feature type="domain" description="Peptidase M20 dimerisation" evidence="5">
    <location>
        <begin position="187"/>
        <end position="313"/>
    </location>
</feature>
<evidence type="ECO:0000256" key="2">
    <source>
        <dbReference type="ARBA" id="ARBA00022723"/>
    </source>
</evidence>
<keyword evidence="3" id="KW-0378">Hydrolase</keyword>
<name>A0A1M5P2N1_9EURY</name>
<dbReference type="GO" id="GO:0016787">
    <property type="term" value="F:hydrolase activity"/>
    <property type="evidence" value="ECO:0007669"/>
    <property type="project" value="UniProtKB-KW"/>
</dbReference>
<accession>A0A1M5P2N1</accession>
<dbReference type="Pfam" id="PF07687">
    <property type="entry name" value="M20_dimer"/>
    <property type="match status" value="1"/>
</dbReference>
<dbReference type="InterPro" id="IPR011650">
    <property type="entry name" value="Peptidase_M20_dimer"/>
</dbReference>
<keyword evidence="7" id="KW-1185">Reference proteome</keyword>
<keyword evidence="4" id="KW-0862">Zinc</keyword>
<dbReference type="RefSeq" id="WP_073307935.1">
    <property type="nucleotide sequence ID" value="NZ_FQWV01000003.1"/>
</dbReference>
<dbReference type="InterPro" id="IPR001261">
    <property type="entry name" value="ArgE/DapE_CS"/>
</dbReference>
<dbReference type="InterPro" id="IPR002933">
    <property type="entry name" value="Peptidase_M20"/>
</dbReference>
<sequence length="416" mass="44484">MSNRTPAEYVRAHREDLISFGLDLLAIDTANPPGDTREIVTEIERFLEPLSVDVERAVADPAKPNLLVRVPGQADQTLLYNGHLDTVPFDADEWTHDPLGEHIDDGVYGRGATDMKGAVASILFAIQAFAATDADPPVDLLFAFVSDEEVGGDAGLPALLADGQLDADACVIGEPTCEAERYSVTVADRGSIWLTLEANGVSAHGSRPPLGVNAIDRLYDAVETMRERFSSERLEIAADVVPIIEESVEYYAPSMGEDVARELFWYPSINLGILEGGDAINSVPQSARAEVDVRLAAGVHTPDVLAGIRECIADCEGVTSMDVSWSVGTAEAPDSPLVEAVASTAAAVTDTRVYRRSATGGGDAKKLRNTSIPTVEFALGTDTVYAPDEYVPADVLVDNAVVYTQLPAAWRSQIEQ</sequence>
<organism evidence="6 7">
    <name type="scientific">Halobaculum gomorrense</name>
    <dbReference type="NCBI Taxonomy" id="43928"/>
    <lineage>
        <taxon>Archaea</taxon>
        <taxon>Methanobacteriati</taxon>
        <taxon>Methanobacteriota</taxon>
        <taxon>Stenosarchaea group</taxon>
        <taxon>Halobacteria</taxon>
        <taxon>Halobacteriales</taxon>
        <taxon>Haloferacaceae</taxon>
        <taxon>Halobaculum</taxon>
    </lineage>
</organism>
<dbReference type="Proteomes" id="UP000184357">
    <property type="component" value="Unassembled WGS sequence"/>
</dbReference>
<evidence type="ECO:0000313" key="6">
    <source>
        <dbReference type="EMBL" id="SHG95443.1"/>
    </source>
</evidence>
<dbReference type="STRING" id="43928.SAMN05443636_1416"/>
<proteinExistence type="predicted"/>
<dbReference type="PROSITE" id="PS00759">
    <property type="entry name" value="ARGE_DAPE_CPG2_2"/>
    <property type="match status" value="1"/>
</dbReference>
<evidence type="ECO:0000256" key="1">
    <source>
        <dbReference type="ARBA" id="ARBA00001947"/>
    </source>
</evidence>
<evidence type="ECO:0000256" key="3">
    <source>
        <dbReference type="ARBA" id="ARBA00022801"/>
    </source>
</evidence>
<dbReference type="Gene3D" id="3.40.630.10">
    <property type="entry name" value="Zn peptidases"/>
    <property type="match status" value="1"/>
</dbReference>
<comment type="cofactor">
    <cofactor evidence="1">
        <name>Zn(2+)</name>
        <dbReference type="ChEBI" id="CHEBI:29105"/>
    </cofactor>
</comment>
<dbReference type="OrthoDB" id="24854at2157"/>
<dbReference type="AlphaFoldDB" id="A0A1M5P2N1"/>
<dbReference type="InterPro" id="IPR036264">
    <property type="entry name" value="Bact_exopeptidase_dim_dom"/>
</dbReference>
<gene>
    <name evidence="6" type="ORF">SAMN05443636_1416</name>
</gene>
<dbReference type="Gene3D" id="3.30.70.360">
    <property type="match status" value="1"/>
</dbReference>
<dbReference type="SUPFAM" id="SSF55031">
    <property type="entry name" value="Bacterial exopeptidase dimerisation domain"/>
    <property type="match status" value="1"/>
</dbReference>
<protein>
    <submittedName>
        <fullName evidence="6">Succinyl-diaminopimelate desuccinylase</fullName>
    </submittedName>
</protein>
<dbReference type="InterPro" id="IPR050072">
    <property type="entry name" value="Peptidase_M20A"/>
</dbReference>
<keyword evidence="2" id="KW-0479">Metal-binding</keyword>
<evidence type="ECO:0000256" key="4">
    <source>
        <dbReference type="ARBA" id="ARBA00022833"/>
    </source>
</evidence>